<accession>A0ABP6DAE0</accession>
<evidence type="ECO:0000313" key="1">
    <source>
        <dbReference type="EMBL" id="GAA2636687.1"/>
    </source>
</evidence>
<evidence type="ECO:0000313" key="2">
    <source>
        <dbReference type="Proteomes" id="UP001501509"/>
    </source>
</evidence>
<organism evidence="1 2">
    <name type="scientific">Actinomadura fulvescens</name>
    <dbReference type="NCBI Taxonomy" id="46160"/>
    <lineage>
        <taxon>Bacteria</taxon>
        <taxon>Bacillati</taxon>
        <taxon>Actinomycetota</taxon>
        <taxon>Actinomycetes</taxon>
        <taxon>Streptosporangiales</taxon>
        <taxon>Thermomonosporaceae</taxon>
        <taxon>Actinomadura</taxon>
    </lineage>
</organism>
<gene>
    <name evidence="1" type="ORF">GCM10010411_89930</name>
</gene>
<dbReference type="EMBL" id="BAAATD010000021">
    <property type="protein sequence ID" value="GAA2636687.1"/>
    <property type="molecule type" value="Genomic_DNA"/>
</dbReference>
<name>A0ABP6DAE0_9ACTN</name>
<dbReference type="RefSeq" id="WP_344548846.1">
    <property type="nucleotide sequence ID" value="NZ_BAAATD010000021.1"/>
</dbReference>
<sequence length="217" mass="24553">MSFGNFARKVRDPALPYRRRVSALRSCVQLYRPIGFHATLSFLQAKAGPFHADEAALLRALAVLEASRSAWHAELRAYAVTRRQAKQRGERSPHPGDANPYTPTLWYGARREAALHAVRFWHQRRLAALITDDGPSQDLRECVQMCLDANGHLTPAQRQLLSHCTDQLTARLQPALWADDRAAYFRTRDLLTVAWHLEVATRDEPRSHQLGAPISES</sequence>
<reference evidence="2" key="1">
    <citation type="journal article" date="2019" name="Int. J. Syst. Evol. Microbiol.">
        <title>The Global Catalogue of Microorganisms (GCM) 10K type strain sequencing project: providing services to taxonomists for standard genome sequencing and annotation.</title>
        <authorList>
            <consortium name="The Broad Institute Genomics Platform"/>
            <consortium name="The Broad Institute Genome Sequencing Center for Infectious Disease"/>
            <person name="Wu L."/>
            <person name="Ma J."/>
        </authorList>
    </citation>
    <scope>NUCLEOTIDE SEQUENCE [LARGE SCALE GENOMIC DNA]</scope>
    <source>
        <strain evidence="2">JCM 6833</strain>
    </source>
</reference>
<comment type="caution">
    <text evidence="1">The sequence shown here is derived from an EMBL/GenBank/DDBJ whole genome shotgun (WGS) entry which is preliminary data.</text>
</comment>
<keyword evidence="2" id="KW-1185">Reference proteome</keyword>
<protein>
    <submittedName>
        <fullName evidence="1">Uncharacterized protein</fullName>
    </submittedName>
</protein>
<dbReference type="Proteomes" id="UP001501509">
    <property type="component" value="Unassembled WGS sequence"/>
</dbReference>
<proteinExistence type="predicted"/>